<accession>A0A6J5LGD4</accession>
<evidence type="ECO:0000313" key="1">
    <source>
        <dbReference type="EMBL" id="CAB4133758.1"/>
    </source>
</evidence>
<dbReference type="EMBL" id="LR796277">
    <property type="protein sequence ID" value="CAB4133758.1"/>
    <property type="molecule type" value="Genomic_DNA"/>
</dbReference>
<reference evidence="1" key="1">
    <citation type="submission" date="2020-04" db="EMBL/GenBank/DDBJ databases">
        <authorList>
            <person name="Chiriac C."/>
            <person name="Salcher M."/>
            <person name="Ghai R."/>
            <person name="Kavagutti S V."/>
        </authorList>
    </citation>
    <scope>NUCLEOTIDE SEQUENCE</scope>
</reference>
<name>A0A6J5LGD4_9CAUD</name>
<proteinExistence type="predicted"/>
<evidence type="ECO:0008006" key="2">
    <source>
        <dbReference type="Google" id="ProtNLM"/>
    </source>
</evidence>
<organism evidence="1">
    <name type="scientific">uncultured Caudovirales phage</name>
    <dbReference type="NCBI Taxonomy" id="2100421"/>
    <lineage>
        <taxon>Viruses</taxon>
        <taxon>Duplodnaviria</taxon>
        <taxon>Heunggongvirae</taxon>
        <taxon>Uroviricota</taxon>
        <taxon>Caudoviricetes</taxon>
        <taxon>Peduoviridae</taxon>
        <taxon>Maltschvirus</taxon>
        <taxon>Maltschvirus maltsch</taxon>
    </lineage>
</organism>
<sequence>MKRCGKCCLEKDESEFNKDKKRPSGLGNRCKLCKSIEHKEYILKYPEKFKKKYCEDLPKWREDNKEKLKEYSKKDRERKKLNIRKKPKSLDEINYLKEEANKNQAEWNSLSEERKKEWQKKYRQTATYKIQRHARDAIYYGIKFGYIERPKNCEICMKECKPEGHHFDYSKPKEVQWVCSECHYKIHEKKNSIPIKYRK</sequence>
<protein>
    <recommendedName>
        <fullName evidence="2">Recombination endonuclease VII</fullName>
    </recommendedName>
</protein>
<gene>
    <name evidence="1" type="ORF">UFOVP264_7</name>
</gene>